<dbReference type="RefSeq" id="WP_378614466.1">
    <property type="nucleotide sequence ID" value="NZ_JBHSAX010000017.1"/>
</dbReference>
<evidence type="ECO:0000313" key="2">
    <source>
        <dbReference type="EMBL" id="MFC3964712.1"/>
    </source>
</evidence>
<keyword evidence="3" id="KW-1185">Reference proteome</keyword>
<reference evidence="3" key="1">
    <citation type="journal article" date="2019" name="Int. J. Syst. Evol. Microbiol.">
        <title>The Global Catalogue of Microorganisms (GCM) 10K type strain sequencing project: providing services to taxonomists for standard genome sequencing and annotation.</title>
        <authorList>
            <consortium name="The Broad Institute Genomics Platform"/>
            <consortium name="The Broad Institute Genome Sequencing Center for Infectious Disease"/>
            <person name="Wu L."/>
            <person name="Ma J."/>
        </authorList>
    </citation>
    <scope>NUCLEOTIDE SEQUENCE [LARGE SCALE GENOMIC DNA]</scope>
    <source>
        <strain evidence="3">CGMCC 4.7330</strain>
    </source>
</reference>
<proteinExistence type="predicted"/>
<evidence type="ECO:0000313" key="3">
    <source>
        <dbReference type="Proteomes" id="UP001595696"/>
    </source>
</evidence>
<evidence type="ECO:0000256" key="1">
    <source>
        <dbReference type="SAM" id="MobiDB-lite"/>
    </source>
</evidence>
<accession>A0ABV8DYX3</accession>
<protein>
    <submittedName>
        <fullName evidence="2">Uncharacterized protein</fullName>
    </submittedName>
</protein>
<dbReference type="EMBL" id="JBHSAX010000017">
    <property type="protein sequence ID" value="MFC3964712.1"/>
    <property type="molecule type" value="Genomic_DNA"/>
</dbReference>
<sequence>MHLTVTGYLAAAGTATLGTAGTAIVIAGWAPDATYRLTDIAEFDDVARTWACDTSGRRPRWTEAGGRSPRRSAPEA</sequence>
<comment type="caution">
    <text evidence="2">The sequence shown here is derived from an EMBL/GenBank/DDBJ whole genome shotgun (WGS) entry which is preliminary data.</text>
</comment>
<organism evidence="2 3">
    <name type="scientific">Nocardia jiangsuensis</name>
    <dbReference type="NCBI Taxonomy" id="1691563"/>
    <lineage>
        <taxon>Bacteria</taxon>
        <taxon>Bacillati</taxon>
        <taxon>Actinomycetota</taxon>
        <taxon>Actinomycetes</taxon>
        <taxon>Mycobacteriales</taxon>
        <taxon>Nocardiaceae</taxon>
        <taxon>Nocardia</taxon>
    </lineage>
</organism>
<name>A0ABV8DYX3_9NOCA</name>
<feature type="region of interest" description="Disordered" evidence="1">
    <location>
        <begin position="55"/>
        <end position="76"/>
    </location>
</feature>
<gene>
    <name evidence="2" type="ORF">ACFO0B_22225</name>
</gene>
<dbReference type="Proteomes" id="UP001595696">
    <property type="component" value="Unassembled WGS sequence"/>
</dbReference>